<feature type="compositionally biased region" description="Polar residues" evidence="1">
    <location>
        <begin position="19"/>
        <end position="28"/>
    </location>
</feature>
<dbReference type="RefSeq" id="WP_310965859.1">
    <property type="nucleotide sequence ID" value="NZ_JAVMBO010000007.1"/>
</dbReference>
<evidence type="ECO:0000313" key="4">
    <source>
        <dbReference type="Proteomes" id="UP001267407"/>
    </source>
</evidence>
<evidence type="ECO:0000313" key="3">
    <source>
        <dbReference type="EMBL" id="MDS1309651.1"/>
    </source>
</evidence>
<keyword evidence="2" id="KW-0812">Transmembrane</keyword>
<reference evidence="3" key="1">
    <citation type="submission" date="2023-09" db="EMBL/GenBank/DDBJ databases">
        <title>Marinobacter sediminicola sp. nov. and Marinobacter maritimum sp. nov., isolated from marine sediment.</title>
        <authorList>
            <person name="An J."/>
        </authorList>
    </citation>
    <scope>NUCLEOTIDE SEQUENCE</scope>
    <source>
        <strain evidence="3">F60267</strain>
    </source>
</reference>
<feature type="transmembrane region" description="Helical" evidence="2">
    <location>
        <begin position="392"/>
        <end position="413"/>
    </location>
</feature>
<dbReference type="EMBL" id="JAVMBO010000007">
    <property type="protein sequence ID" value="MDS1309651.1"/>
    <property type="molecule type" value="Genomic_DNA"/>
</dbReference>
<keyword evidence="2" id="KW-0472">Membrane</keyword>
<evidence type="ECO:0000256" key="2">
    <source>
        <dbReference type="SAM" id="Phobius"/>
    </source>
</evidence>
<evidence type="ECO:0000256" key="1">
    <source>
        <dbReference type="SAM" id="MobiDB-lite"/>
    </source>
</evidence>
<proteinExistence type="predicted"/>
<dbReference type="Proteomes" id="UP001267407">
    <property type="component" value="Unassembled WGS sequence"/>
</dbReference>
<gene>
    <name evidence="3" type="ORF">RKA07_05935</name>
</gene>
<evidence type="ECO:0008006" key="5">
    <source>
        <dbReference type="Google" id="ProtNLM"/>
    </source>
</evidence>
<keyword evidence="2" id="KW-1133">Transmembrane helix</keyword>
<accession>A0ABU2HF26</accession>
<feature type="region of interest" description="Disordered" evidence="1">
    <location>
        <begin position="19"/>
        <end position="45"/>
    </location>
</feature>
<protein>
    <recommendedName>
        <fullName evidence="5">CorA-like Mg2+ transporter protein</fullName>
    </recommendedName>
</protein>
<keyword evidence="4" id="KW-1185">Reference proteome</keyword>
<feature type="transmembrane region" description="Helical" evidence="2">
    <location>
        <begin position="433"/>
        <end position="453"/>
    </location>
</feature>
<organism evidence="3 4">
    <name type="scientific">Marinobacter xiaoshiensis</name>
    <dbReference type="NCBI Taxonomy" id="3073652"/>
    <lineage>
        <taxon>Bacteria</taxon>
        <taxon>Pseudomonadati</taxon>
        <taxon>Pseudomonadota</taxon>
        <taxon>Gammaproteobacteria</taxon>
        <taxon>Pseudomonadales</taxon>
        <taxon>Marinobacteraceae</taxon>
        <taxon>Marinobacter</taxon>
    </lineage>
</organism>
<name>A0ABU2HF26_9GAMM</name>
<sequence length="456" mass="51047">MNNITTLRIATLSPIRSPISANSEQRAASTPEHLPDTSQGANQHLLPPSEALSRIDWPWANGYGTLAHDSLPKFFLPFDCYNIDTTDCVAHSSNLRRLVEDWRGEIETCQLFLYDDTVALLRLDVVISVDDAILDELTASGSLDKTLSDGAGDIHKTLLYPIFQTYCKEFDRRFGKSRSAPDQLLRNPNKLTVFKDIHFKEPTAPESHVLWTGRSIIIKPEEFDSPTGDTLRQWVSFPGTIDDLRQKRHHVGSGNVLVISEDAEASRDDWFRGLSLCQYYNAILAIYSRILKSSYSQLTDLLGAQRTRNGELNRLMADITQSLDHLEFSRLEFNEARVGVQGDRAAIVNDSCAAWKLDGLIQSALERTDLIRSRIARLLAARKSRVDKTVELILAGIGGVALVELFISLTTASRSLPKDDFPGLLDVFLWMPPNGAIALSSLLLMVIFIYIYIAKR</sequence>
<comment type="caution">
    <text evidence="3">The sequence shown here is derived from an EMBL/GenBank/DDBJ whole genome shotgun (WGS) entry which is preliminary data.</text>
</comment>